<dbReference type="InterPro" id="IPR019932">
    <property type="entry name" value="CHP03543"/>
</dbReference>
<dbReference type="Gene3D" id="6.10.250.660">
    <property type="match status" value="1"/>
</dbReference>
<dbReference type="Proteomes" id="UP001329313">
    <property type="component" value="Chromosome"/>
</dbReference>
<organism evidence="1 2">
    <name type="scientific">Microbacterium limosum</name>
    <dbReference type="NCBI Taxonomy" id="3079935"/>
    <lineage>
        <taxon>Bacteria</taxon>
        <taxon>Bacillati</taxon>
        <taxon>Actinomycetota</taxon>
        <taxon>Actinomycetes</taxon>
        <taxon>Micrococcales</taxon>
        <taxon>Microbacteriaceae</taxon>
        <taxon>Microbacterium</taxon>
    </lineage>
</organism>
<dbReference type="EMBL" id="CP137080">
    <property type="protein sequence ID" value="WOQ70563.1"/>
    <property type="molecule type" value="Genomic_DNA"/>
</dbReference>
<dbReference type="NCBIfam" id="TIGR03543">
    <property type="entry name" value="divI1A_rptt_fam"/>
    <property type="match status" value="1"/>
</dbReference>
<accession>A0AAU0MLD0</accession>
<dbReference type="AlphaFoldDB" id="A0AAU0MLD0"/>
<protein>
    <submittedName>
        <fullName evidence="1">DivIVA domain-containing protein</fullName>
    </submittedName>
</protein>
<dbReference type="KEGG" id="mliy:RYJ27_04980"/>
<gene>
    <name evidence="1" type="ORF">RYJ27_04980</name>
</gene>
<evidence type="ECO:0000313" key="1">
    <source>
        <dbReference type="EMBL" id="WOQ70563.1"/>
    </source>
</evidence>
<reference evidence="1 2" key="1">
    <citation type="submission" date="2023-10" db="EMBL/GenBank/DDBJ databases">
        <title>Y20.</title>
        <authorList>
            <person name="Zhang G."/>
            <person name="Ding Y."/>
        </authorList>
    </citation>
    <scope>NUCLEOTIDE SEQUENCE [LARGE SCALE GENOMIC DNA]</scope>
    <source>
        <strain evidence="1 2">Y20</strain>
    </source>
</reference>
<keyword evidence="2" id="KW-1185">Reference proteome</keyword>
<proteinExistence type="predicted"/>
<evidence type="ECO:0000313" key="2">
    <source>
        <dbReference type="Proteomes" id="UP001329313"/>
    </source>
</evidence>
<name>A0AAU0MLD0_9MICO</name>
<dbReference type="NCBIfam" id="TIGR03544">
    <property type="entry name" value="DivI1A_domain"/>
    <property type="match status" value="1"/>
</dbReference>
<dbReference type="InterPro" id="IPR019933">
    <property type="entry name" value="DivIVA_domain"/>
</dbReference>
<sequence>MSETHPVSGFPDAPGRTRGYDKRAVDEFLERARAAFEVDPSTEGVSGADLDAAAVRTASFPLVRGGYAIGPVDAALSRVEDAFAARERDSAVSEHGAHEWVERARGEAQVLLDRLSRPATRKFARTGLLGFGYRVDEVDLVAGRLVAYFERGAPVSVEQVRSVAFRMQRRGYREEQVDAVLDAVIEVMLAVR</sequence>
<dbReference type="RefSeq" id="WP_330171643.1">
    <property type="nucleotide sequence ID" value="NZ_CP137080.1"/>
</dbReference>